<dbReference type="EMBL" id="JAAAWO010000001">
    <property type="protein sequence ID" value="NDW14450.1"/>
    <property type="molecule type" value="Genomic_DNA"/>
</dbReference>
<dbReference type="Proteomes" id="UP000471381">
    <property type="component" value="Unassembled WGS sequence"/>
</dbReference>
<evidence type="ECO:0000313" key="2">
    <source>
        <dbReference type="Proteomes" id="UP000471381"/>
    </source>
</evidence>
<protein>
    <submittedName>
        <fullName evidence="1">DUF1365 family protein</fullName>
    </submittedName>
</protein>
<dbReference type="PANTHER" id="PTHR33973:SF4">
    <property type="entry name" value="OS07G0153300 PROTEIN"/>
    <property type="match status" value="1"/>
</dbReference>
<name>A0A6N9TBA0_9ALTE</name>
<dbReference type="Pfam" id="PF07103">
    <property type="entry name" value="DUF1365"/>
    <property type="match status" value="1"/>
</dbReference>
<accession>A0A6N9TBA0</accession>
<proteinExistence type="predicted"/>
<evidence type="ECO:0000313" key="1">
    <source>
        <dbReference type="EMBL" id="NDW14450.1"/>
    </source>
</evidence>
<sequence length="248" mass="29135">MQIESAIYKGSVYHERFKPTKHKFVYDIYLFWLKLDESELNALSENLTHFSIRKWARARFKRSDYLSDDGKPLKDAVLEKMTSLNGDTALDGDVFMLGQLRMWGLYFSPVNFYYLRQGDGTFSHMLAEVSNTPWNERHYYLVDLSTQEDTPKAFHVSPFNPMDMTYQWRITQPSDKLSLVMDCVRADKEFCAGINLNKFTLDNANLTKVMRRIPSMTMKTVLGIYWQALMLFIKKTPLYTHPEKSQEK</sequence>
<dbReference type="RefSeq" id="WP_163105086.1">
    <property type="nucleotide sequence ID" value="NZ_JAAAWO010000001.1"/>
</dbReference>
<dbReference type="PANTHER" id="PTHR33973">
    <property type="entry name" value="OS07G0153300 PROTEIN"/>
    <property type="match status" value="1"/>
</dbReference>
<comment type="caution">
    <text evidence="1">The sequence shown here is derived from an EMBL/GenBank/DDBJ whole genome shotgun (WGS) entry which is preliminary data.</text>
</comment>
<organism evidence="1 2">
    <name type="scientific">Alteromonas genovensis</name>
    <dbReference type="NCBI Taxonomy" id="471225"/>
    <lineage>
        <taxon>Bacteria</taxon>
        <taxon>Pseudomonadati</taxon>
        <taxon>Pseudomonadota</taxon>
        <taxon>Gammaproteobacteria</taxon>
        <taxon>Alteromonadales</taxon>
        <taxon>Alteromonadaceae</taxon>
        <taxon>Alteromonas/Salinimonas group</taxon>
        <taxon>Alteromonas</taxon>
    </lineage>
</organism>
<dbReference type="AlphaFoldDB" id="A0A6N9TBA0"/>
<dbReference type="InterPro" id="IPR010775">
    <property type="entry name" value="DUF1365"/>
</dbReference>
<reference evidence="1 2" key="1">
    <citation type="submission" date="2020-01" db="EMBL/GenBank/DDBJ databases">
        <title>Genomes of bacteria type strains.</title>
        <authorList>
            <person name="Chen J."/>
            <person name="Zhu S."/>
            <person name="Yang J."/>
        </authorList>
    </citation>
    <scope>NUCLEOTIDE SEQUENCE [LARGE SCALE GENOMIC DNA]</scope>
    <source>
        <strain evidence="1 2">LMG 24078</strain>
    </source>
</reference>
<keyword evidence="2" id="KW-1185">Reference proteome</keyword>
<gene>
    <name evidence="1" type="ORF">GTQ48_02735</name>
</gene>